<proteinExistence type="predicted"/>
<reference evidence="1" key="1">
    <citation type="journal article" date="2020" name="Stud. Mycol.">
        <title>101 Dothideomycetes genomes: a test case for predicting lifestyles and emergence of pathogens.</title>
        <authorList>
            <person name="Haridas S."/>
            <person name="Albert R."/>
            <person name="Binder M."/>
            <person name="Bloem J."/>
            <person name="Labutti K."/>
            <person name="Salamov A."/>
            <person name="Andreopoulos B."/>
            <person name="Baker S."/>
            <person name="Barry K."/>
            <person name="Bills G."/>
            <person name="Bluhm B."/>
            <person name="Cannon C."/>
            <person name="Castanera R."/>
            <person name="Culley D."/>
            <person name="Daum C."/>
            <person name="Ezra D."/>
            <person name="Gonzalez J."/>
            <person name="Henrissat B."/>
            <person name="Kuo A."/>
            <person name="Liang C."/>
            <person name="Lipzen A."/>
            <person name="Lutzoni F."/>
            <person name="Magnuson J."/>
            <person name="Mondo S."/>
            <person name="Nolan M."/>
            <person name="Ohm R."/>
            <person name="Pangilinan J."/>
            <person name="Park H.-J."/>
            <person name="Ramirez L."/>
            <person name="Alfaro M."/>
            <person name="Sun H."/>
            <person name="Tritt A."/>
            <person name="Yoshinaga Y."/>
            <person name="Zwiers L.-H."/>
            <person name="Turgeon B."/>
            <person name="Goodwin S."/>
            <person name="Spatafora J."/>
            <person name="Crous P."/>
            <person name="Grigoriev I."/>
        </authorList>
    </citation>
    <scope>NUCLEOTIDE SEQUENCE</scope>
    <source>
        <strain evidence="1">CBS 473.64</strain>
    </source>
</reference>
<accession>A0A6A6SGM1</accession>
<evidence type="ECO:0000313" key="2">
    <source>
        <dbReference type="Proteomes" id="UP000799753"/>
    </source>
</evidence>
<dbReference type="AlphaFoldDB" id="A0A6A6SGM1"/>
<dbReference type="EMBL" id="MU006776">
    <property type="protein sequence ID" value="KAF2646690.1"/>
    <property type="molecule type" value="Genomic_DNA"/>
</dbReference>
<keyword evidence="2" id="KW-1185">Reference proteome</keyword>
<gene>
    <name evidence="1" type="ORF">P280DRAFT_16612</name>
</gene>
<evidence type="ECO:0000313" key="1">
    <source>
        <dbReference type="EMBL" id="KAF2646690.1"/>
    </source>
</evidence>
<dbReference type="Proteomes" id="UP000799753">
    <property type="component" value="Unassembled WGS sequence"/>
</dbReference>
<name>A0A6A6SGM1_9PLEO</name>
<organism evidence="1 2">
    <name type="scientific">Massarina eburnea CBS 473.64</name>
    <dbReference type="NCBI Taxonomy" id="1395130"/>
    <lineage>
        <taxon>Eukaryota</taxon>
        <taxon>Fungi</taxon>
        <taxon>Dikarya</taxon>
        <taxon>Ascomycota</taxon>
        <taxon>Pezizomycotina</taxon>
        <taxon>Dothideomycetes</taxon>
        <taxon>Pleosporomycetidae</taxon>
        <taxon>Pleosporales</taxon>
        <taxon>Massarineae</taxon>
        <taxon>Massarinaceae</taxon>
        <taxon>Massarina</taxon>
    </lineage>
</organism>
<sequence>MHRMFGKKKTKEPPASDEEINLKNALTKANKDLGNLACSIGEARSRFLLEPARKAISANDEPTIKHDTGKELAEGWKEIIEAYRKCKVHYEEMVLPLQILHYQPGPNGIDNYTRRNIRCCQLINNWGFLSRRWLCRVSGYALLCQDQQGVERLYGPMLGPAGSTVRSEREQQ</sequence>
<protein>
    <submittedName>
        <fullName evidence="1">Uncharacterized protein</fullName>
    </submittedName>
</protein>